<comment type="caution">
    <text evidence="7">The sequence shown here is derived from an EMBL/GenBank/DDBJ whole genome shotgun (WGS) entry which is preliminary data.</text>
</comment>
<evidence type="ECO:0000256" key="2">
    <source>
        <dbReference type="ARBA" id="ARBA00009533"/>
    </source>
</evidence>
<feature type="modified residue" description="N6-(pyridoxal phosphate)lysine" evidence="5">
    <location>
        <position position="303"/>
    </location>
</feature>
<gene>
    <name evidence="7" type="ORF">PPYR_08366</name>
</gene>
<dbReference type="InterPro" id="IPR002129">
    <property type="entry name" value="PyrdxlP-dep_de-COase"/>
</dbReference>
<dbReference type="Gene3D" id="3.40.640.10">
    <property type="entry name" value="Type I PLP-dependent aspartate aminotransferase-like (Major domain)"/>
    <property type="match status" value="1"/>
</dbReference>
<keyword evidence="4 6" id="KW-0456">Lyase</keyword>
<dbReference type="GO" id="GO:0004058">
    <property type="term" value="F:aromatic-L-amino-acid decarboxylase activity"/>
    <property type="evidence" value="ECO:0007669"/>
    <property type="project" value="TreeGrafter"/>
</dbReference>
<dbReference type="CDD" id="cd06450">
    <property type="entry name" value="DOPA_deC_like"/>
    <property type="match status" value="1"/>
</dbReference>
<evidence type="ECO:0000256" key="1">
    <source>
        <dbReference type="ARBA" id="ARBA00001933"/>
    </source>
</evidence>
<organism evidence="7 8">
    <name type="scientific">Photinus pyralis</name>
    <name type="common">Common eastern firefly</name>
    <name type="synonym">Lampyris pyralis</name>
    <dbReference type="NCBI Taxonomy" id="7054"/>
    <lineage>
        <taxon>Eukaryota</taxon>
        <taxon>Metazoa</taxon>
        <taxon>Ecdysozoa</taxon>
        <taxon>Arthropoda</taxon>
        <taxon>Hexapoda</taxon>
        <taxon>Insecta</taxon>
        <taxon>Pterygota</taxon>
        <taxon>Neoptera</taxon>
        <taxon>Endopterygota</taxon>
        <taxon>Coleoptera</taxon>
        <taxon>Polyphaga</taxon>
        <taxon>Elateriformia</taxon>
        <taxon>Elateroidea</taxon>
        <taxon>Lampyridae</taxon>
        <taxon>Lampyrinae</taxon>
        <taxon>Photinus</taxon>
    </lineage>
</organism>
<dbReference type="Gene3D" id="1.20.1340.10">
    <property type="entry name" value="dopa decarboxylase, N-terminal domain"/>
    <property type="match status" value="1"/>
</dbReference>
<dbReference type="GO" id="GO:0006520">
    <property type="term" value="P:amino acid metabolic process"/>
    <property type="evidence" value="ECO:0007669"/>
    <property type="project" value="InterPro"/>
</dbReference>
<comment type="cofactor">
    <cofactor evidence="1 5 6">
        <name>pyridoxal 5'-phosphate</name>
        <dbReference type="ChEBI" id="CHEBI:597326"/>
    </cofactor>
</comment>
<dbReference type="OrthoDB" id="639767at2759"/>
<dbReference type="InterPro" id="IPR010977">
    <property type="entry name" value="Aromatic_deC"/>
</dbReference>
<reference evidence="7 8" key="1">
    <citation type="journal article" date="2018" name="Elife">
        <title>Firefly genomes illuminate parallel origins of bioluminescence in beetles.</title>
        <authorList>
            <person name="Fallon T.R."/>
            <person name="Lower S.E."/>
            <person name="Chang C.H."/>
            <person name="Bessho-Uehara M."/>
            <person name="Martin G.J."/>
            <person name="Bewick A.J."/>
            <person name="Behringer M."/>
            <person name="Debat H.J."/>
            <person name="Wong I."/>
            <person name="Day J.C."/>
            <person name="Suvorov A."/>
            <person name="Silva C.J."/>
            <person name="Stanger-Hall K.F."/>
            <person name="Hall D.W."/>
            <person name="Schmitz R.J."/>
            <person name="Nelson D.R."/>
            <person name="Lewis S.M."/>
            <person name="Shigenobu S."/>
            <person name="Bybee S.M."/>
            <person name="Larracuente A.M."/>
            <person name="Oba Y."/>
            <person name="Weng J.K."/>
        </authorList>
    </citation>
    <scope>NUCLEOTIDE SEQUENCE [LARGE SCALE GENOMIC DNA]</scope>
    <source>
        <strain evidence="7">1611_PpyrPB1</strain>
        <tissue evidence="7">Whole body</tissue>
    </source>
</reference>
<dbReference type="SUPFAM" id="SSF53383">
    <property type="entry name" value="PLP-dependent transferases"/>
    <property type="match status" value="1"/>
</dbReference>
<dbReference type="InterPro" id="IPR015422">
    <property type="entry name" value="PyrdxlP-dep_Trfase_small"/>
</dbReference>
<dbReference type="PANTHER" id="PTHR11999:SF60">
    <property type="entry name" value="3,4-DIHYDROXYPHENYLACETALDEHYDE SYNTHASE"/>
    <property type="match status" value="1"/>
</dbReference>
<dbReference type="GO" id="GO:0006584">
    <property type="term" value="P:catecholamine metabolic process"/>
    <property type="evidence" value="ECO:0007669"/>
    <property type="project" value="TreeGrafter"/>
</dbReference>
<accession>A0A5N4AJ47</accession>
<dbReference type="FunFam" id="1.20.1340.10:FF:000001">
    <property type="entry name" value="Histidine decarboxylase"/>
    <property type="match status" value="1"/>
</dbReference>
<dbReference type="EMBL" id="VVIM01000006">
    <property type="protein sequence ID" value="KAB0797372.1"/>
    <property type="molecule type" value="Genomic_DNA"/>
</dbReference>
<evidence type="ECO:0000256" key="5">
    <source>
        <dbReference type="PIRSR" id="PIRSR602129-50"/>
    </source>
</evidence>
<evidence type="ECO:0000313" key="7">
    <source>
        <dbReference type="EMBL" id="KAB0797372.1"/>
    </source>
</evidence>
<dbReference type="InterPro" id="IPR015421">
    <property type="entry name" value="PyrdxlP-dep_Trfase_major"/>
</dbReference>
<evidence type="ECO:0000256" key="6">
    <source>
        <dbReference type="RuleBase" id="RU000382"/>
    </source>
</evidence>
<dbReference type="GO" id="GO:0019752">
    <property type="term" value="P:carboxylic acid metabolic process"/>
    <property type="evidence" value="ECO:0007669"/>
    <property type="project" value="InterPro"/>
</dbReference>
<dbReference type="InParanoid" id="A0A5N4AJ47"/>
<dbReference type="PANTHER" id="PTHR11999">
    <property type="entry name" value="GROUP II PYRIDOXAL-5-PHOSPHATE DECARBOXYLASE"/>
    <property type="match status" value="1"/>
</dbReference>
<dbReference type="GO" id="GO:0030170">
    <property type="term" value="F:pyridoxal phosphate binding"/>
    <property type="evidence" value="ECO:0007669"/>
    <property type="project" value="InterPro"/>
</dbReference>
<evidence type="ECO:0008006" key="9">
    <source>
        <dbReference type="Google" id="ProtNLM"/>
    </source>
</evidence>
<evidence type="ECO:0000313" key="8">
    <source>
        <dbReference type="Proteomes" id="UP000327044"/>
    </source>
</evidence>
<dbReference type="GO" id="GO:0005737">
    <property type="term" value="C:cytoplasm"/>
    <property type="evidence" value="ECO:0007669"/>
    <property type="project" value="TreeGrafter"/>
</dbReference>
<evidence type="ECO:0000256" key="3">
    <source>
        <dbReference type="ARBA" id="ARBA00022898"/>
    </source>
</evidence>
<dbReference type="InterPro" id="IPR015424">
    <property type="entry name" value="PyrdxlP-dep_Trfase"/>
</dbReference>
<evidence type="ECO:0000256" key="4">
    <source>
        <dbReference type="ARBA" id="ARBA00023239"/>
    </source>
</evidence>
<sequence length="503" mass="56877">MDSDQFREFGKAMVDYIADYLDNIRNRKVLPSVNPGYLQPTIPQEAPQTGENWKSIMEDIERVIMPGVTHWHSPNFHAYCPTANSYPGIVGEMLSAGIGCVGFSWMSSPACTELEVAMMNWLGKLIGLPEEFLNCSNGSGGGIIQGSASESTFIALLTAKERMVRNIKNVHPQLDEGLIKAKLVAYTSDQANSSVEKAGMLGSMPMRLLPTDQNGCLRKETLEEAISNDKNAGLIPCYVVATLGTTGTCAFDNLEELGPVCRREKLWLHIDAAYAGSAFVCPEYRYLMRGVEYADSFDFNPHKWMMVNSDCSAMWVRNSRHIVEAFNVDRIYLHHEHEGVAPDYRHWQISLGRRFRALKLWFVLRSYGVEGIQKHIRSQIELARYFEKLVKDDSRFEFACSSMGLVCFRMKAGDRLTQTLVDKLTQRKNIYVIPCYFQGNYVVRFVVCSRLTEIRDIDYGWSEICEVASEILNGYIPGKPNGELVSLVTVSNMSKRRENCIEH</sequence>
<keyword evidence="8" id="KW-1185">Reference proteome</keyword>
<dbReference type="Gene3D" id="3.90.1150.10">
    <property type="entry name" value="Aspartate Aminotransferase, domain 1"/>
    <property type="match status" value="1"/>
</dbReference>
<comment type="similarity">
    <text evidence="2 6">Belongs to the group II decarboxylase family.</text>
</comment>
<proteinExistence type="inferred from homology"/>
<dbReference type="AlphaFoldDB" id="A0A5N4AJ47"/>
<dbReference type="FunFam" id="3.40.640.10:FF:000025">
    <property type="entry name" value="Histidine decarboxylase"/>
    <property type="match status" value="1"/>
</dbReference>
<keyword evidence="3 5" id="KW-0663">Pyridoxal phosphate</keyword>
<dbReference type="PRINTS" id="PR00800">
    <property type="entry name" value="YHDCRBOXLASE"/>
</dbReference>
<name>A0A5N4AJ47_PHOPY</name>
<dbReference type="Proteomes" id="UP000327044">
    <property type="component" value="Unassembled WGS sequence"/>
</dbReference>
<dbReference type="Pfam" id="PF00282">
    <property type="entry name" value="Pyridoxal_deC"/>
    <property type="match status" value="1"/>
</dbReference>
<protein>
    <recommendedName>
        <fullName evidence="9">Aromatic-L-amino-acid decarboxylase</fullName>
    </recommendedName>
</protein>